<organism evidence="1 2">
    <name type="scientific">Mya arenaria</name>
    <name type="common">Soft-shell clam</name>
    <dbReference type="NCBI Taxonomy" id="6604"/>
    <lineage>
        <taxon>Eukaryota</taxon>
        <taxon>Metazoa</taxon>
        <taxon>Spiralia</taxon>
        <taxon>Lophotrochozoa</taxon>
        <taxon>Mollusca</taxon>
        <taxon>Bivalvia</taxon>
        <taxon>Autobranchia</taxon>
        <taxon>Heteroconchia</taxon>
        <taxon>Euheterodonta</taxon>
        <taxon>Imparidentia</taxon>
        <taxon>Neoheterodontei</taxon>
        <taxon>Myida</taxon>
        <taxon>Myoidea</taxon>
        <taxon>Myidae</taxon>
        <taxon>Mya</taxon>
    </lineage>
</organism>
<gene>
    <name evidence="1" type="ORF">MAR_017133</name>
</gene>
<dbReference type="EMBL" id="CP111017">
    <property type="protein sequence ID" value="WAR07175.1"/>
    <property type="molecule type" value="Genomic_DNA"/>
</dbReference>
<dbReference type="Proteomes" id="UP001164746">
    <property type="component" value="Chromosome 6"/>
</dbReference>
<evidence type="ECO:0000313" key="1">
    <source>
        <dbReference type="EMBL" id="WAR07175.1"/>
    </source>
</evidence>
<proteinExistence type="predicted"/>
<evidence type="ECO:0000313" key="2">
    <source>
        <dbReference type="Proteomes" id="UP001164746"/>
    </source>
</evidence>
<keyword evidence="2" id="KW-1185">Reference proteome</keyword>
<reference evidence="1" key="1">
    <citation type="submission" date="2022-11" db="EMBL/GenBank/DDBJ databases">
        <title>Centuries of genome instability and evolution in soft-shell clam transmissible cancer (bioRxiv).</title>
        <authorList>
            <person name="Hart S.F.M."/>
            <person name="Yonemitsu M.A."/>
            <person name="Giersch R.M."/>
            <person name="Beal B.F."/>
            <person name="Arriagada G."/>
            <person name="Davis B.W."/>
            <person name="Ostrander E.A."/>
            <person name="Goff S.P."/>
            <person name="Metzger M.J."/>
        </authorList>
    </citation>
    <scope>NUCLEOTIDE SEQUENCE</scope>
    <source>
        <strain evidence="1">MELC-2E11</strain>
        <tissue evidence="1">Siphon/mantle</tissue>
    </source>
</reference>
<name>A0ABY7EAW1_MYAAR</name>
<protein>
    <submittedName>
        <fullName evidence="1">Uncharacterized protein</fullName>
    </submittedName>
</protein>
<sequence>MDFVNCLYDLSKLFDFEGTRVMNTASSCRILAVFRNMHRGLGLARYGLFSSWGFKGDALNLLKDRPKQKYQRRSVMSPYHSGDISCTCRLSRDTIAVHQVVSVLLSCRRINRCRRLGGKGTHDVLC</sequence>
<accession>A0ABY7EAW1</accession>